<dbReference type="Gene3D" id="2.60.200.20">
    <property type="match status" value="1"/>
</dbReference>
<name>I7I8Z9_BABMR</name>
<dbReference type="OMA" id="GNMEPEL"/>
<reference evidence="6 7" key="3">
    <citation type="journal article" date="2016" name="Sci. Rep.">
        <title>Genome-wide diversity and gene expression profiling of Babesia microti isolates identify polymorphic genes that mediate host-pathogen interactions.</title>
        <authorList>
            <person name="Silva J.C."/>
            <person name="Cornillot E."/>
            <person name="McCracken C."/>
            <person name="Usmani-Brown S."/>
            <person name="Dwivedi A."/>
            <person name="Ifeonu O.O."/>
            <person name="Crabtree J."/>
            <person name="Gotia H.T."/>
            <person name="Virji A.Z."/>
            <person name="Reynes C."/>
            <person name="Colinge J."/>
            <person name="Kumar V."/>
            <person name="Lawres L."/>
            <person name="Pazzi J.E."/>
            <person name="Pablo J.V."/>
            <person name="Hung C."/>
            <person name="Brancato J."/>
            <person name="Kumari P."/>
            <person name="Orvis J."/>
            <person name="Tretina K."/>
            <person name="Chibucos M."/>
            <person name="Ott S."/>
            <person name="Sadzewicz L."/>
            <person name="Sengamalay N."/>
            <person name="Shetty A.C."/>
            <person name="Su Q."/>
            <person name="Tallon L."/>
            <person name="Fraser C.M."/>
            <person name="Frutos R."/>
            <person name="Molina D.M."/>
            <person name="Krause P.J."/>
            <person name="Ben Mamoun C."/>
        </authorList>
    </citation>
    <scope>NUCLEOTIDE SEQUENCE [LARGE SCALE GENOMIC DNA]</scope>
    <source>
        <strain evidence="6 7">RI</strain>
    </source>
</reference>
<dbReference type="PROSITE" id="PS50006">
    <property type="entry name" value="FHA_DOMAIN"/>
    <property type="match status" value="1"/>
</dbReference>
<keyword evidence="7" id="KW-1185">Reference proteome</keyword>
<dbReference type="PANTHER" id="PTHR46210">
    <property type="entry name" value="FHA DOMAIN-CONTAINING PROTEIN"/>
    <property type="match status" value="1"/>
</dbReference>
<dbReference type="AlphaFoldDB" id="I7I8Z9"/>
<dbReference type="Gene3D" id="3.30.40.10">
    <property type="entry name" value="Zinc/RING finger domain, C3HC4 (zinc finger)"/>
    <property type="match status" value="1"/>
</dbReference>
<proteinExistence type="predicted"/>
<organism evidence="6 7">
    <name type="scientific">Babesia microti (strain RI)</name>
    <dbReference type="NCBI Taxonomy" id="1133968"/>
    <lineage>
        <taxon>Eukaryota</taxon>
        <taxon>Sar</taxon>
        <taxon>Alveolata</taxon>
        <taxon>Apicomplexa</taxon>
        <taxon>Aconoidasida</taxon>
        <taxon>Piroplasmida</taxon>
        <taxon>Babesiidae</taxon>
        <taxon>Babesia</taxon>
    </lineage>
</organism>
<dbReference type="GeneID" id="24424600"/>
<dbReference type="SUPFAM" id="SSF49879">
    <property type="entry name" value="SMAD/FHA domain"/>
    <property type="match status" value="1"/>
</dbReference>
<evidence type="ECO:0000313" key="7">
    <source>
        <dbReference type="Proteomes" id="UP000002899"/>
    </source>
</evidence>
<dbReference type="Pfam" id="PF12906">
    <property type="entry name" value="RINGv"/>
    <property type="match status" value="1"/>
</dbReference>
<dbReference type="InterPro" id="IPR013083">
    <property type="entry name" value="Znf_RING/FYVE/PHD"/>
</dbReference>
<evidence type="ECO:0000259" key="5">
    <source>
        <dbReference type="PROSITE" id="PS51292"/>
    </source>
</evidence>
<accession>I7I8Z9</accession>
<dbReference type="Pfam" id="PF00498">
    <property type="entry name" value="FHA"/>
    <property type="match status" value="1"/>
</dbReference>
<dbReference type="InterPro" id="IPR008984">
    <property type="entry name" value="SMAD_FHA_dom_sf"/>
</dbReference>
<dbReference type="RefSeq" id="XP_012648577.1">
    <property type="nucleotide sequence ID" value="XM_012793123.1"/>
</dbReference>
<dbReference type="PANTHER" id="PTHR46210:SF1">
    <property type="entry name" value="FHA DOMAIN-CONTAINING PROTEIN"/>
    <property type="match status" value="1"/>
</dbReference>
<evidence type="ECO:0000313" key="6">
    <source>
        <dbReference type="EMBL" id="CCF73968.1"/>
    </source>
</evidence>
<dbReference type="CDD" id="cd16495">
    <property type="entry name" value="RING_CH-C4HC3_MARCH"/>
    <property type="match status" value="1"/>
</dbReference>
<reference evidence="6 7" key="2">
    <citation type="journal article" date="2013" name="PLoS ONE">
        <title>Whole genome mapping and re-organization of the nuclear and mitochondrial genomes of Babesia microti isolates.</title>
        <authorList>
            <person name="Cornillot E."/>
            <person name="Dassouli A."/>
            <person name="Garg A."/>
            <person name="Pachikara N."/>
            <person name="Randazzo S."/>
            <person name="Depoix D."/>
            <person name="Carcy B."/>
            <person name="Delbecq S."/>
            <person name="Frutos R."/>
            <person name="Silva J.C."/>
            <person name="Sutton R."/>
            <person name="Krause P.J."/>
            <person name="Mamoun C.B."/>
        </authorList>
    </citation>
    <scope>NUCLEOTIDE SEQUENCE [LARGE SCALE GENOMIC DNA]</scope>
    <source>
        <strain evidence="6 7">RI</strain>
    </source>
</reference>
<evidence type="ECO:0000256" key="3">
    <source>
        <dbReference type="ARBA" id="ARBA00022833"/>
    </source>
</evidence>
<reference evidence="6 7" key="1">
    <citation type="journal article" date="2012" name="Nucleic Acids Res.">
        <title>Sequencing of the smallest Apicomplexan genome from the human pathogen Babesia microti.</title>
        <authorList>
            <person name="Cornillot E."/>
            <person name="Hadj-Kaddour K."/>
            <person name="Dassouli A."/>
            <person name="Noel B."/>
            <person name="Ranwez V."/>
            <person name="Vacherie B."/>
            <person name="Augagneur Y."/>
            <person name="Bres V."/>
            <person name="Duclos A."/>
            <person name="Randazzo S."/>
            <person name="Carcy B."/>
            <person name="Debierre-Grockiego F."/>
            <person name="Delbecq S."/>
            <person name="Moubri-Menage K."/>
            <person name="Shams-Eldin H."/>
            <person name="Usmani-Brown S."/>
            <person name="Bringaud F."/>
            <person name="Wincker P."/>
            <person name="Vivares C.P."/>
            <person name="Schwarz R.T."/>
            <person name="Schetters T.P."/>
            <person name="Krause P.J."/>
            <person name="Gorenflot A."/>
            <person name="Berry V."/>
            <person name="Barbe V."/>
            <person name="Ben Mamoun C."/>
        </authorList>
    </citation>
    <scope>NUCLEOTIDE SEQUENCE [LARGE SCALE GENOMIC DNA]</scope>
    <source>
        <strain evidence="6 7">RI</strain>
    </source>
</reference>
<evidence type="ECO:0000259" key="4">
    <source>
        <dbReference type="PROSITE" id="PS50006"/>
    </source>
</evidence>
<evidence type="ECO:0000256" key="2">
    <source>
        <dbReference type="ARBA" id="ARBA00022771"/>
    </source>
</evidence>
<keyword evidence="3" id="KW-0862">Zinc</keyword>
<dbReference type="InterPro" id="IPR011016">
    <property type="entry name" value="Znf_RING-CH"/>
</dbReference>
<dbReference type="SMART" id="SM00240">
    <property type="entry name" value="FHA"/>
    <property type="match status" value="1"/>
</dbReference>
<dbReference type="KEGG" id="bmic:BMR1_02g04110"/>
<feature type="domain" description="RING-CH-type" evidence="5">
    <location>
        <begin position="220"/>
        <end position="297"/>
    </location>
</feature>
<evidence type="ECO:0000256" key="1">
    <source>
        <dbReference type="ARBA" id="ARBA00022723"/>
    </source>
</evidence>
<dbReference type="SUPFAM" id="SSF57850">
    <property type="entry name" value="RING/U-box"/>
    <property type="match status" value="1"/>
</dbReference>
<feature type="domain" description="FHA" evidence="4">
    <location>
        <begin position="342"/>
        <end position="391"/>
    </location>
</feature>
<sequence>MDQRGAIYLRTRTWIRDSHDLFDYEAKNHVIERDFCTNVGTMIVRNNNSVYCVDQRVSEQTRANGMEHPDYDHLLCVKPDDFNNYYIIPADRPFIHNKSHFTPKKLWLVVRNLPKKRYVLEENDIIKLGRFRLRVKQMIKNEQQLSNFGESSILEPETEVLTPNKSFSDHLLSGSSMTSFDPSPSQSNDIYPSVAIDRSMGGEFSDKVTSDELLVESDATTDVPNRQCRICLSEGDSVDDKLICACECRGSIKFVHSNCLKRWINSKWNIKNGFQNPDMVFIREVACELCKSKYPTKVIQNGKVVQIVTLPKMKPPLLVLENITPYAVKGYHLLSMANMKDLKLGRGHESDLRIPDVSISRYHATITHENGSFYLQDHDSKFGTLVAIRKPRLIKPTDSLTVQVGRSVLDVSVDKMLGMFNGVLELPISALNPEQTEVIKIEDANMDQMCPVTSVIQGNIGGQIIRSVGHGNRHTLNLANVGGDINISVNLQTTPYFHNYGNDGNVSRQNP</sequence>
<dbReference type="Proteomes" id="UP000002899">
    <property type="component" value="Chromosome II"/>
</dbReference>
<dbReference type="InterPro" id="IPR000253">
    <property type="entry name" value="FHA_dom"/>
</dbReference>
<dbReference type="CDD" id="cd00060">
    <property type="entry name" value="FHA"/>
    <property type="match status" value="1"/>
</dbReference>
<keyword evidence="2" id="KW-0863">Zinc-finger</keyword>
<dbReference type="VEuPathDB" id="PiroplasmaDB:BMR1_02g04110"/>
<keyword evidence="1" id="KW-0479">Metal-binding</keyword>
<dbReference type="GO" id="GO:0008270">
    <property type="term" value="F:zinc ion binding"/>
    <property type="evidence" value="ECO:0007669"/>
    <property type="project" value="UniProtKB-KW"/>
</dbReference>
<protein>
    <submittedName>
        <fullName evidence="6">Uncharacterized protein</fullName>
    </submittedName>
</protein>
<dbReference type="EMBL" id="FO082872">
    <property type="protein sequence ID" value="CCF73968.1"/>
    <property type="molecule type" value="Genomic_DNA"/>
</dbReference>
<dbReference type="PROSITE" id="PS51292">
    <property type="entry name" value="ZF_RING_CH"/>
    <property type="match status" value="1"/>
</dbReference>
<dbReference type="SMART" id="SM00744">
    <property type="entry name" value="RINGv"/>
    <property type="match status" value="1"/>
</dbReference>
<dbReference type="OrthoDB" id="264354at2759"/>